<name>A0A7S2ARK5_9STRA</name>
<gene>
    <name evidence="1" type="ORF">DSPE1174_LOCUS2617</name>
</gene>
<sequence>MAVAQLANSQLHIHAAWYLHLSTSNTKLTRSLVGQASIVRMGRVDMDLQIYAATATVCKARQDEVKNACDGKDTARAVKSTERRRNLGRFQIEACAYGFMVRAGNIRDTCKFSDPQPLGEGRERCR</sequence>
<dbReference type="AlphaFoldDB" id="A0A7S2ARK5"/>
<accession>A0A7S2ARK5</accession>
<organism evidence="1">
    <name type="scientific">Octactis speculum</name>
    <dbReference type="NCBI Taxonomy" id="3111310"/>
    <lineage>
        <taxon>Eukaryota</taxon>
        <taxon>Sar</taxon>
        <taxon>Stramenopiles</taxon>
        <taxon>Ochrophyta</taxon>
        <taxon>Dictyochophyceae</taxon>
        <taxon>Dictyochales</taxon>
        <taxon>Dictyochaceae</taxon>
        <taxon>Octactis</taxon>
    </lineage>
</organism>
<dbReference type="EMBL" id="HBGS01005075">
    <property type="protein sequence ID" value="CAD9375605.1"/>
    <property type="molecule type" value="Transcribed_RNA"/>
</dbReference>
<protein>
    <submittedName>
        <fullName evidence="1">Uncharacterized protein</fullName>
    </submittedName>
</protein>
<proteinExistence type="predicted"/>
<evidence type="ECO:0000313" key="1">
    <source>
        <dbReference type="EMBL" id="CAD9375605.1"/>
    </source>
</evidence>
<reference evidence="1" key="1">
    <citation type="submission" date="2021-01" db="EMBL/GenBank/DDBJ databases">
        <authorList>
            <person name="Corre E."/>
            <person name="Pelletier E."/>
            <person name="Niang G."/>
            <person name="Scheremetjew M."/>
            <person name="Finn R."/>
            <person name="Kale V."/>
            <person name="Holt S."/>
            <person name="Cochrane G."/>
            <person name="Meng A."/>
            <person name="Brown T."/>
            <person name="Cohen L."/>
        </authorList>
    </citation>
    <scope>NUCLEOTIDE SEQUENCE</scope>
    <source>
        <strain evidence="1">CCMP1381</strain>
    </source>
</reference>